<dbReference type="EMBL" id="JBHMCR010000006">
    <property type="protein sequence ID" value="MFB9520996.1"/>
    <property type="molecule type" value="Genomic_DNA"/>
</dbReference>
<dbReference type="PROSITE" id="PS51257">
    <property type="entry name" value="PROKAR_LIPOPROTEIN"/>
    <property type="match status" value="1"/>
</dbReference>
<feature type="region of interest" description="Disordered" evidence="1">
    <location>
        <begin position="33"/>
        <end position="63"/>
    </location>
</feature>
<proteinExistence type="predicted"/>
<evidence type="ECO:0000256" key="2">
    <source>
        <dbReference type="SAM" id="SignalP"/>
    </source>
</evidence>
<evidence type="ECO:0000313" key="4">
    <source>
        <dbReference type="Proteomes" id="UP001589718"/>
    </source>
</evidence>
<dbReference type="InterPro" id="IPR001087">
    <property type="entry name" value="GDSL"/>
</dbReference>
<dbReference type="RefSeq" id="WP_345223200.1">
    <property type="nucleotide sequence ID" value="NZ_BAAAXE010000013.1"/>
</dbReference>
<dbReference type="Gene3D" id="3.40.50.1110">
    <property type="entry name" value="SGNH hydrolase"/>
    <property type="match status" value="1"/>
</dbReference>
<name>A0ABV5PEM7_STRCM</name>
<comment type="caution">
    <text evidence="3">The sequence shown here is derived from an EMBL/GenBank/DDBJ whole genome shotgun (WGS) entry which is preliminary data.</text>
</comment>
<organism evidence="3 4">
    <name type="scientific">Streptomyces cremeus</name>
    <dbReference type="NCBI Taxonomy" id="66881"/>
    <lineage>
        <taxon>Bacteria</taxon>
        <taxon>Bacillati</taxon>
        <taxon>Actinomycetota</taxon>
        <taxon>Actinomycetes</taxon>
        <taxon>Kitasatosporales</taxon>
        <taxon>Streptomycetaceae</taxon>
        <taxon>Streptomyces</taxon>
    </lineage>
</organism>
<dbReference type="InterPro" id="IPR036514">
    <property type="entry name" value="SGNH_hydro_sf"/>
</dbReference>
<dbReference type="InterPro" id="IPR038885">
    <property type="entry name" value="PLB1"/>
</dbReference>
<keyword evidence="2" id="KW-0732">Signal</keyword>
<keyword evidence="4" id="KW-1185">Reference proteome</keyword>
<evidence type="ECO:0000256" key="1">
    <source>
        <dbReference type="SAM" id="MobiDB-lite"/>
    </source>
</evidence>
<dbReference type="PANTHER" id="PTHR21325:SF31">
    <property type="entry name" value="GH22081P-RELATED"/>
    <property type="match status" value="1"/>
</dbReference>
<dbReference type="Proteomes" id="UP001589718">
    <property type="component" value="Unassembled WGS sequence"/>
</dbReference>
<feature type="chain" id="PRO_5047066239" evidence="2">
    <location>
        <begin position="31"/>
        <end position="303"/>
    </location>
</feature>
<keyword evidence="3" id="KW-0378">Hydrolase</keyword>
<sequence>MRESGTKGPARRLRAAAAAASALLALVAGCSDGGAREGAGPAPARSTAKPSAKPTPTWDRSPSSLVAVGDSITRGFDACEVLADCPQASWATGTHASVRSLAVRLFGAAGAASRSWNLAVTGSRMADLPRQTARAVEHRPELITVMTGANDACRSSVAQMTPVADFRRSFERALKEVRTELPRTQVYVASVPDLKRLWSLGRGNPLGKQVWGLGICPSMLGDADAADAAAVARREAVRERVVAYNGVLAEVCGRDARCRYDGGAVFDYAFTGAQLSQWDFFHPGVNGQNQLAALAHQRITAPD</sequence>
<reference evidence="3 4" key="1">
    <citation type="submission" date="2024-09" db="EMBL/GenBank/DDBJ databases">
        <authorList>
            <person name="Sun Q."/>
            <person name="Mori K."/>
        </authorList>
    </citation>
    <scope>NUCLEOTIDE SEQUENCE [LARGE SCALE GENOMIC DNA]</scope>
    <source>
        <strain evidence="3 4">JCM 4362</strain>
    </source>
</reference>
<evidence type="ECO:0000313" key="3">
    <source>
        <dbReference type="EMBL" id="MFB9520996.1"/>
    </source>
</evidence>
<protein>
    <submittedName>
        <fullName evidence="3">SGNH/GDSL hydrolase family protein</fullName>
    </submittedName>
</protein>
<dbReference type="SUPFAM" id="SSF52266">
    <property type="entry name" value="SGNH hydrolase"/>
    <property type="match status" value="1"/>
</dbReference>
<feature type="signal peptide" evidence="2">
    <location>
        <begin position="1"/>
        <end position="30"/>
    </location>
</feature>
<dbReference type="Pfam" id="PF00657">
    <property type="entry name" value="Lipase_GDSL"/>
    <property type="match status" value="1"/>
</dbReference>
<gene>
    <name evidence="3" type="ORF">ACFFTU_13635</name>
</gene>
<accession>A0ABV5PEM7</accession>
<dbReference type="PANTHER" id="PTHR21325">
    <property type="entry name" value="PHOSPHOLIPASE B, PLB1"/>
    <property type="match status" value="1"/>
</dbReference>
<dbReference type="GO" id="GO:0016787">
    <property type="term" value="F:hydrolase activity"/>
    <property type="evidence" value="ECO:0007669"/>
    <property type="project" value="UniProtKB-KW"/>
</dbReference>